<dbReference type="SUPFAM" id="SSF52218">
    <property type="entry name" value="Flavoproteins"/>
    <property type="match status" value="1"/>
</dbReference>
<protein>
    <submittedName>
        <fullName evidence="2">Flavodoxin</fullName>
    </submittedName>
</protein>
<dbReference type="InterPro" id="IPR029039">
    <property type="entry name" value="Flavoprotein-like_sf"/>
</dbReference>
<evidence type="ECO:0000313" key="3">
    <source>
        <dbReference type="Proteomes" id="UP000320585"/>
    </source>
</evidence>
<dbReference type="AlphaFoldDB" id="A0A8E3ZHW8"/>
<dbReference type="GeneID" id="92715234"/>
<evidence type="ECO:0000259" key="1">
    <source>
        <dbReference type="Pfam" id="PF12641"/>
    </source>
</evidence>
<dbReference type="EMBL" id="AP019697">
    <property type="protein sequence ID" value="BBK24080.1"/>
    <property type="molecule type" value="Genomic_DNA"/>
</dbReference>
<reference evidence="3" key="1">
    <citation type="submission" date="2019-05" db="EMBL/GenBank/DDBJ databases">
        <title>Complete genome sequencing of Dialister sp. strain 5BBH33.</title>
        <authorList>
            <person name="Sakamoto M."/>
            <person name="Murakami T."/>
            <person name="Mori H."/>
        </authorList>
    </citation>
    <scope>NUCLEOTIDE SEQUENCE [LARGE SCALE GENOMIC DNA]</scope>
    <source>
        <strain evidence="3">5BBH33</strain>
    </source>
</reference>
<accession>A0A8E3ZHW8</accession>
<keyword evidence="3" id="KW-1185">Reference proteome</keyword>
<proteinExistence type="predicted"/>
<dbReference type="Pfam" id="PF12641">
    <property type="entry name" value="Flavodoxin_3"/>
    <property type="match status" value="1"/>
</dbReference>
<sequence>MKSLVLWSSRTGNTKAIAEAVYEALPDEKDIFEEGRQPSVDGYDLIFVGFWGFRRGADFTARRTIESLHGKKVAIFATAGTYPDSQAARDYLDNAAALLPEDSECLGTFISQGRVHSFHIGKRSEHAKLVHPMTPDRLARLQEAEKHPNEDDFRRAGEWAVSMAEKAQA</sequence>
<feature type="domain" description="Flavodoxin-like" evidence="1">
    <location>
        <begin position="4"/>
        <end position="158"/>
    </location>
</feature>
<dbReference type="Proteomes" id="UP000320585">
    <property type="component" value="Chromosome"/>
</dbReference>
<dbReference type="GO" id="GO:0016651">
    <property type="term" value="F:oxidoreductase activity, acting on NAD(P)H"/>
    <property type="evidence" value="ECO:0007669"/>
    <property type="project" value="UniProtKB-ARBA"/>
</dbReference>
<dbReference type="KEGG" id="dho:Dia5BBH33_00150"/>
<dbReference type="Gene3D" id="3.40.50.360">
    <property type="match status" value="1"/>
</dbReference>
<name>A0A8E3ZHW8_9FIRM</name>
<gene>
    <name evidence="2" type="ORF">Dia5BBH33_00150</name>
</gene>
<organism evidence="2 3">
    <name type="scientific">Dialister hominis</name>
    <dbReference type="NCBI Taxonomy" id="2582419"/>
    <lineage>
        <taxon>Bacteria</taxon>
        <taxon>Bacillati</taxon>
        <taxon>Bacillota</taxon>
        <taxon>Negativicutes</taxon>
        <taxon>Veillonellales</taxon>
        <taxon>Veillonellaceae</taxon>
        <taxon>Dialister</taxon>
    </lineage>
</organism>
<dbReference type="OrthoDB" id="307208at2"/>
<dbReference type="InterPro" id="IPR008254">
    <property type="entry name" value="Flavodoxin/NO_synth"/>
</dbReference>
<dbReference type="GO" id="GO:0010181">
    <property type="term" value="F:FMN binding"/>
    <property type="evidence" value="ECO:0007669"/>
    <property type="project" value="InterPro"/>
</dbReference>
<dbReference type="RefSeq" id="WP_143332097.1">
    <property type="nucleotide sequence ID" value="NZ_AP019697.1"/>
</dbReference>
<evidence type="ECO:0000313" key="2">
    <source>
        <dbReference type="EMBL" id="BBK24080.1"/>
    </source>
</evidence>